<dbReference type="Pfam" id="PF23666">
    <property type="entry name" value="Rcc01698_C"/>
    <property type="match status" value="1"/>
</dbReference>
<evidence type="ECO:0000259" key="3">
    <source>
        <dbReference type="Pfam" id="PF23666"/>
    </source>
</evidence>
<evidence type="ECO:0000313" key="4">
    <source>
        <dbReference type="EMBL" id="MCG6504697.1"/>
    </source>
</evidence>
<dbReference type="InterPro" id="IPR032876">
    <property type="entry name" value="J_dom"/>
</dbReference>
<dbReference type="InterPro" id="IPR015406">
    <property type="entry name" value="GpJ_CSF"/>
</dbReference>
<evidence type="ECO:0000313" key="5">
    <source>
        <dbReference type="Proteomes" id="UP001298424"/>
    </source>
</evidence>
<feature type="domain" description="Tip attachment protein J" evidence="2">
    <location>
        <begin position="223"/>
        <end position="404"/>
    </location>
</feature>
<dbReference type="EMBL" id="JAKOOW010000033">
    <property type="protein sequence ID" value="MCG6504697.1"/>
    <property type="molecule type" value="Genomic_DNA"/>
</dbReference>
<dbReference type="Proteomes" id="UP001298424">
    <property type="component" value="Unassembled WGS sequence"/>
</dbReference>
<comment type="caution">
    <text evidence="4">The sequence shown here is derived from an EMBL/GenBank/DDBJ whole genome shotgun (WGS) entry which is preliminary data.</text>
</comment>
<evidence type="ECO:0000259" key="1">
    <source>
        <dbReference type="Pfam" id="PF09327"/>
    </source>
</evidence>
<reference evidence="4 5" key="1">
    <citation type="submission" date="2022-02" db="EMBL/GenBank/DDBJ databases">
        <title>Genome sequence data of Kingella unionensis sp. nov. strain CICC 24913 (CCUG 75125).</title>
        <authorList>
            <person name="Xiao M."/>
        </authorList>
    </citation>
    <scope>NUCLEOTIDE SEQUENCE [LARGE SCALE GENOMIC DNA]</scope>
    <source>
        <strain evidence="4 5">CICC 24913</strain>
    </source>
</reference>
<feature type="domain" description="Tip attachment protein J central straight fiber" evidence="1">
    <location>
        <begin position="1180"/>
        <end position="1305"/>
    </location>
</feature>
<evidence type="ECO:0000259" key="2">
    <source>
        <dbReference type="Pfam" id="PF13550"/>
    </source>
</evidence>
<keyword evidence="5" id="KW-1185">Reference proteome</keyword>
<dbReference type="InterPro" id="IPR056490">
    <property type="entry name" value="Rcc01698_C"/>
</dbReference>
<gene>
    <name evidence="4" type="ORF">MB824_09330</name>
</gene>
<dbReference type="Pfam" id="PF09327">
    <property type="entry name" value="Phage_Tail_Tip"/>
    <property type="match status" value="1"/>
</dbReference>
<proteinExistence type="predicted"/>
<organism evidence="4 5">
    <name type="scientific">Kingella pumchi</name>
    <dbReference type="NCBI Taxonomy" id="2779506"/>
    <lineage>
        <taxon>Bacteria</taxon>
        <taxon>Pseudomonadati</taxon>
        <taxon>Pseudomonadota</taxon>
        <taxon>Betaproteobacteria</taxon>
        <taxon>Neisseriales</taxon>
        <taxon>Neisseriaceae</taxon>
        <taxon>Kingella</taxon>
    </lineage>
</organism>
<protein>
    <submittedName>
        <fullName evidence="4">Phage tail protein</fullName>
    </submittedName>
</protein>
<feature type="domain" description="Rcc01698-like C-terminal" evidence="3">
    <location>
        <begin position="500"/>
        <end position="589"/>
    </location>
</feature>
<accession>A0ABS9NQ59</accession>
<sequence length="1378" mass="147692">MGGKSSTISTSEQRILSLQVQQSSQGLTLPVVYGRNRVAGNLIWYGDFTTFEHRTETRQGGKGGGGVKQVDVKYTYEAAVALGLCEGPIKGITKIWRDKEKFLSPADLRLELAKGEHDQPVWPHLLQGKNLPQAIAYSDTAYLRSPNYQLTNSAQVYSHNFEVDGKLGYSASIPDANPADILQDLLSNPNYGCGFPAENLGDFAVYGSYCRAAGLFLSPVYGEQSEARRNISELLRQTNAAAVFSQGSLKIVPYGDAPLHGNGAAYIPNLTPLYDLDDDDFIATGSDPVKVERKTNADAYNQVQIEYLDRANDYNIAVAEAKDQANIEQYGLRPQEALKMHAICDKDVAQQVAQLTLQRALYVRNEYEFKLGWKYVLLEPMDLVTLTDAGLGLDKTPVRIIEIEEDEDGLLKVRAEDFPAGTANAAEYPTQDNGGYSADYNVSPGNASAPVMFEAPLQLTGNEPQIWLATGGGEYWGGCEVWVSADGDSYSRVGTVNTKARYGSLQNALPSGAVYDRINTADVQIGAGHLHGASEEEARQMVTACWLDGEFLAYQNAELTGLGRYTLSNLTRGAWGSAISEHGAGAPFVRLDEALFRYRFDKGWLGKTVWVKLVSFNVFGSGMQELGEVPAYPYTIIGAPLGEIANLRLTSGWTYGRDAVLAWDKLDGADSYDVEVYAAQSQTRLRRIEGIIDNRYSYTLADMKADGGQMRDVVFRVRARAVTGKTGNWAQAVARNPQLQSLSGIELDGSLKQVFFRCAAPQEEDFAGIRLWVSEESDCPATDANLAYDGRDTFITVGKCAGKALEAGKTYYLRAAGYDSFGKDGMNVSSSHAFTVYEVSAIAKDLGESALSRELVEKINDSAGVDTKIQAEASARIAAVAAAEKKAADALAAKARELGSKITSVENIANGQTQRIETLTAAGRTAAAALEEEKKARADGDAAEARARQAVAADLEGQIASVSREQTVLSEKDKSRASEIAALSTRVGQTEGSVTELRQSSVTRAQVETIAQDAVSAKFQNTDTRNDNRPPSWYWEHYPRRTASEFKSVGAVGLGGSGYAVVETVVPWENVSGGQIVQTAYLSDGAVKRRVSDAVRASQGGRWVLTRDAWGQWAAVETTAGAQAKADAVRAAAAAAEKKAADAAADLNTFKLAQANKDTATAKRIDTLTTTVNNSSATVQATAQSIKGLEAQYTVKVDVNGHVAGYGLATTLKDGKPTSAFIVSADRFGIGAAGAGDIYPFTVDTQTQTVGINGKLIVNGKAIIDKLNAGDISADKLQANSIGANLLKAGAVTAEKLAAKAVTAEKLQVDKLSAISADMGDITAGSLNIGKGRFTVDAQGTMTIRADAKRNVGLKISNEAVEVYDEAGVLRVRLGKLE</sequence>
<name>A0ABS9NQ59_9NEIS</name>
<dbReference type="Pfam" id="PF13550">
    <property type="entry name" value="Phage-tail_3"/>
    <property type="match status" value="1"/>
</dbReference>
<dbReference type="RefSeq" id="WP_238748227.1">
    <property type="nucleotide sequence ID" value="NZ_JAKOOW010000033.1"/>
</dbReference>